<dbReference type="GO" id="GO:0036221">
    <property type="term" value="F:UTP diphosphatase activity"/>
    <property type="evidence" value="ECO:0007669"/>
    <property type="project" value="RHEA"/>
</dbReference>
<evidence type="ECO:0000256" key="4">
    <source>
        <dbReference type="HAMAP-Rule" id="MF_00528"/>
    </source>
</evidence>
<name>G4QAN9_TAYAM</name>
<evidence type="ECO:0000256" key="1">
    <source>
        <dbReference type="ARBA" id="ARBA00001968"/>
    </source>
</evidence>
<comment type="catalytic activity">
    <reaction evidence="4">
        <text>UTP + H2O = UMP + diphosphate + H(+)</text>
        <dbReference type="Rhea" id="RHEA:29395"/>
        <dbReference type="ChEBI" id="CHEBI:15377"/>
        <dbReference type="ChEBI" id="CHEBI:15378"/>
        <dbReference type="ChEBI" id="CHEBI:33019"/>
        <dbReference type="ChEBI" id="CHEBI:46398"/>
        <dbReference type="ChEBI" id="CHEBI:57865"/>
        <dbReference type="EC" id="3.6.1.9"/>
    </reaction>
</comment>
<dbReference type="HAMAP" id="MF_00528">
    <property type="entry name" value="Maf"/>
    <property type="match status" value="1"/>
</dbReference>
<dbReference type="STRING" id="1008459.TASI_0574"/>
<evidence type="ECO:0000313" key="6">
    <source>
        <dbReference type="Proteomes" id="UP000009284"/>
    </source>
</evidence>
<dbReference type="CDD" id="cd00555">
    <property type="entry name" value="Maf"/>
    <property type="match status" value="1"/>
</dbReference>
<dbReference type="InterPro" id="IPR029001">
    <property type="entry name" value="ITPase-like_fam"/>
</dbReference>
<keyword evidence="3 4" id="KW-0546">Nucleotide metabolism</keyword>
<dbReference type="RefSeq" id="WP_014111246.1">
    <property type="nucleotide sequence ID" value="NC_016043.1"/>
</dbReference>
<keyword evidence="6" id="KW-1185">Reference proteome</keyword>
<dbReference type="NCBIfam" id="TIGR00172">
    <property type="entry name" value="maf"/>
    <property type="match status" value="1"/>
</dbReference>
<dbReference type="GO" id="GO:0009117">
    <property type="term" value="P:nucleotide metabolic process"/>
    <property type="evidence" value="ECO:0007669"/>
    <property type="project" value="UniProtKB-KW"/>
</dbReference>
<dbReference type="SUPFAM" id="SSF52972">
    <property type="entry name" value="ITPase-like"/>
    <property type="match status" value="1"/>
</dbReference>
<proteinExistence type="inferred from homology"/>
<dbReference type="EMBL" id="CP003059">
    <property type="protein sequence ID" value="AEP36349.1"/>
    <property type="molecule type" value="Genomic_DNA"/>
</dbReference>
<dbReference type="Pfam" id="PF02545">
    <property type="entry name" value="Maf"/>
    <property type="match status" value="1"/>
</dbReference>
<feature type="site" description="Important for substrate specificity" evidence="4">
    <location>
        <position position="174"/>
    </location>
</feature>
<feature type="site" description="Important for substrate specificity" evidence="4">
    <location>
        <position position="25"/>
    </location>
</feature>
<reference key="1">
    <citation type="submission" date="2011-09" db="EMBL/GenBank/DDBJ databases">
        <title>Genomic characterization of the Taylorella genus.</title>
        <authorList>
            <person name="Hebert L."/>
            <person name="Moumen B."/>
            <person name="Pons N."/>
            <person name="Duquesne F."/>
            <person name="Breuil M.-F."/>
            <person name="Goux D."/>
            <person name="Batto J.-M."/>
            <person name="Renault P."/>
            <person name="Laugier C."/>
            <person name="Petry S."/>
        </authorList>
    </citation>
    <scope>NUCLEOTIDE SEQUENCE</scope>
    <source>
        <strain>MCE3</strain>
    </source>
</reference>
<keyword evidence="2 4" id="KW-0378">Hydrolase</keyword>
<dbReference type="KEGG" id="tas:TASI_0574"/>
<dbReference type="PIRSF" id="PIRSF006305">
    <property type="entry name" value="Maf"/>
    <property type="match status" value="1"/>
</dbReference>
<accession>G4QAN9</accession>
<dbReference type="PANTHER" id="PTHR43213:SF5">
    <property type="entry name" value="BIFUNCTIONAL DTTP_UTP PYROPHOSPHATASE_METHYLTRANSFERASE PROTEIN-RELATED"/>
    <property type="match status" value="1"/>
</dbReference>
<dbReference type="HOGENOM" id="CLU_040416_2_1_4"/>
<feature type="site" description="Important for substrate specificity" evidence="4">
    <location>
        <position position="92"/>
    </location>
</feature>
<dbReference type="OrthoDB" id="9807767at2"/>
<comment type="subcellular location">
    <subcellularLocation>
        <location evidence="4">Cytoplasm</location>
    </subcellularLocation>
</comment>
<gene>
    <name evidence="5" type="ordered locus">TASI_0574</name>
</gene>
<sequence length="211" mass="23979">MVDDFKETPISNKFPIIYLASESPRRHQLLKHIGIRHEILRVPKPEGEDEPMLENERPEDYVIRTAYEKSDLAWDYVLNDKLYYRPILTADTCVMMDGYVLGKPKDEIDAAQILLKLSGKMHQVHTAVVINVRGDRTLAVSRTNVYFKRLSMDDVSKYIESGEPFGKAGAYGIQGMASIFIEKIEGSYTGVMGLPLFETYQLLCGLRLKAS</sequence>
<reference evidence="5 6" key="2">
    <citation type="journal article" date="2012" name="PLoS ONE">
        <title>Genomic characterization of the taylorella genus.</title>
        <authorList>
            <person name="Hebert L."/>
            <person name="Moumen B."/>
            <person name="Pons N."/>
            <person name="Duquesne F."/>
            <person name="Breuil M.F."/>
            <person name="Goux D."/>
            <person name="Batto J.M."/>
            <person name="Laugier C."/>
            <person name="Renault P."/>
            <person name="Petry S."/>
        </authorList>
    </citation>
    <scope>NUCLEOTIDE SEQUENCE [LARGE SCALE GENOMIC DNA]</scope>
    <source>
        <strain evidence="5 6">MCE3</strain>
    </source>
</reference>
<dbReference type="PANTHER" id="PTHR43213">
    <property type="entry name" value="BIFUNCTIONAL DTTP/UTP PYROPHOSPHATASE/METHYLTRANSFERASE PROTEIN-RELATED"/>
    <property type="match status" value="1"/>
</dbReference>
<dbReference type="Proteomes" id="UP000009284">
    <property type="component" value="Chromosome"/>
</dbReference>
<comment type="caution">
    <text evidence="4">Lacks conserved residue(s) required for the propagation of feature annotation.</text>
</comment>
<evidence type="ECO:0000313" key="5">
    <source>
        <dbReference type="EMBL" id="AEP36349.1"/>
    </source>
</evidence>
<dbReference type="GO" id="GO:0005737">
    <property type="term" value="C:cytoplasm"/>
    <property type="evidence" value="ECO:0007669"/>
    <property type="project" value="UniProtKB-SubCell"/>
</dbReference>
<protein>
    <recommendedName>
        <fullName evidence="4">dTTP/UTP pyrophosphatase</fullName>
        <shortName evidence="4">dTTPase/UTPase</shortName>
        <ecNumber evidence="4">3.6.1.9</ecNumber>
    </recommendedName>
    <alternativeName>
        <fullName evidence="4">Nucleoside triphosphate pyrophosphatase</fullName>
    </alternativeName>
    <alternativeName>
        <fullName evidence="4">Nucleotide pyrophosphatase</fullName>
        <shortName evidence="4">Nucleotide PPase</shortName>
    </alternativeName>
</protein>
<organism evidence="5 6">
    <name type="scientific">Taylorella asinigenitalis (strain MCE3)</name>
    <dbReference type="NCBI Taxonomy" id="1008459"/>
    <lineage>
        <taxon>Bacteria</taxon>
        <taxon>Pseudomonadati</taxon>
        <taxon>Pseudomonadota</taxon>
        <taxon>Betaproteobacteria</taxon>
        <taxon>Burkholderiales</taxon>
        <taxon>Alcaligenaceae</taxon>
        <taxon>Taylorella</taxon>
    </lineage>
</organism>
<comment type="similarity">
    <text evidence="4">Belongs to the Maf family. YhdE subfamily.</text>
</comment>
<dbReference type="InterPro" id="IPR003697">
    <property type="entry name" value="Maf-like"/>
</dbReference>
<dbReference type="EC" id="3.6.1.9" evidence="4"/>
<dbReference type="eggNOG" id="COG0424">
    <property type="taxonomic scope" value="Bacteria"/>
</dbReference>
<feature type="active site" description="Proton acceptor" evidence="4">
    <location>
        <position position="91"/>
    </location>
</feature>
<dbReference type="Gene3D" id="3.90.950.10">
    <property type="match status" value="1"/>
</dbReference>
<evidence type="ECO:0000256" key="2">
    <source>
        <dbReference type="ARBA" id="ARBA00022801"/>
    </source>
</evidence>
<comment type="cofactor">
    <cofactor evidence="1 4">
        <name>a divalent metal cation</name>
        <dbReference type="ChEBI" id="CHEBI:60240"/>
    </cofactor>
</comment>
<comment type="function">
    <text evidence="4">Nucleoside triphosphate pyrophosphatase that hydrolyzes dTTP and UTP. May have a dual role in cell division arrest and in preventing the incorporation of modified nucleotides into cellular nucleic acids.</text>
</comment>
<comment type="catalytic activity">
    <reaction evidence="4">
        <text>dTTP + H2O = dTMP + diphosphate + H(+)</text>
        <dbReference type="Rhea" id="RHEA:28534"/>
        <dbReference type="ChEBI" id="CHEBI:15377"/>
        <dbReference type="ChEBI" id="CHEBI:15378"/>
        <dbReference type="ChEBI" id="CHEBI:33019"/>
        <dbReference type="ChEBI" id="CHEBI:37568"/>
        <dbReference type="ChEBI" id="CHEBI:63528"/>
        <dbReference type="EC" id="3.6.1.9"/>
    </reaction>
</comment>
<dbReference type="AlphaFoldDB" id="G4QAN9"/>
<keyword evidence="4" id="KW-0963">Cytoplasm</keyword>
<dbReference type="GO" id="GO:0036218">
    <property type="term" value="F:dTTP diphosphatase activity"/>
    <property type="evidence" value="ECO:0007669"/>
    <property type="project" value="RHEA"/>
</dbReference>
<evidence type="ECO:0000256" key="3">
    <source>
        <dbReference type="ARBA" id="ARBA00023080"/>
    </source>
</evidence>